<feature type="transmembrane region" description="Helical" evidence="7">
    <location>
        <begin position="106"/>
        <end position="127"/>
    </location>
</feature>
<dbReference type="GO" id="GO:0005886">
    <property type="term" value="C:plasma membrane"/>
    <property type="evidence" value="ECO:0007669"/>
    <property type="project" value="UniProtKB-SubCell"/>
</dbReference>
<dbReference type="AlphaFoldDB" id="A0A1C0AQ67"/>
<evidence type="ECO:0000256" key="1">
    <source>
        <dbReference type="ARBA" id="ARBA00004651"/>
    </source>
</evidence>
<dbReference type="InterPro" id="IPR000515">
    <property type="entry name" value="MetI-like"/>
</dbReference>
<feature type="transmembrane region" description="Helical" evidence="7">
    <location>
        <begin position="229"/>
        <end position="248"/>
    </location>
</feature>
<keyword evidence="4 7" id="KW-0812">Transmembrane</keyword>
<evidence type="ECO:0000313" key="9">
    <source>
        <dbReference type="Proteomes" id="UP000093501"/>
    </source>
</evidence>
<protein>
    <submittedName>
        <fullName evidence="8">ABC transporter permease</fullName>
    </submittedName>
</protein>
<feature type="transmembrane region" description="Helical" evidence="7">
    <location>
        <begin position="370"/>
        <end position="389"/>
    </location>
</feature>
<feature type="transmembrane region" description="Helical" evidence="7">
    <location>
        <begin position="476"/>
        <end position="500"/>
    </location>
</feature>
<keyword evidence="9" id="KW-1185">Reference proteome</keyword>
<proteinExistence type="inferred from homology"/>
<feature type="transmembrane region" description="Helical" evidence="7">
    <location>
        <begin position="285"/>
        <end position="307"/>
    </location>
</feature>
<comment type="subcellular location">
    <subcellularLocation>
        <location evidence="1 7">Cell membrane</location>
        <topology evidence="1 7">Multi-pass membrane protein</topology>
    </subcellularLocation>
</comment>
<evidence type="ECO:0000256" key="7">
    <source>
        <dbReference type="RuleBase" id="RU363032"/>
    </source>
</evidence>
<dbReference type="RefSeq" id="WP_068750737.1">
    <property type="nucleotide sequence ID" value="NZ_LR214441.1"/>
</dbReference>
<dbReference type="PROSITE" id="PS50928">
    <property type="entry name" value="ABC_TM1"/>
    <property type="match status" value="1"/>
</dbReference>
<reference evidence="9" key="1">
    <citation type="submission" date="2016-07" db="EMBL/GenBank/DDBJ databases">
        <authorList>
            <person name="Florea S."/>
            <person name="Webb J.S."/>
            <person name="Jaromczyk J."/>
            <person name="Schardl C.L."/>
        </authorList>
    </citation>
    <scope>NUCLEOTIDE SEQUENCE [LARGE SCALE GENOMIC DNA]</scope>
    <source>
        <strain evidence="9">IPBSL-7</strain>
    </source>
</reference>
<feature type="transmembrane region" description="Helical" evidence="7">
    <location>
        <begin position="139"/>
        <end position="161"/>
    </location>
</feature>
<name>A0A1C0AQ67_9ACTN</name>
<keyword evidence="6 7" id="KW-0472">Membrane</keyword>
<dbReference type="EMBL" id="MBQD01000011">
    <property type="protein sequence ID" value="OCL36466.1"/>
    <property type="molecule type" value="Genomic_DNA"/>
</dbReference>
<keyword evidence="3" id="KW-1003">Cell membrane</keyword>
<dbReference type="CDD" id="cd06261">
    <property type="entry name" value="TM_PBP2"/>
    <property type="match status" value="1"/>
</dbReference>
<dbReference type="GO" id="GO:0055085">
    <property type="term" value="P:transmembrane transport"/>
    <property type="evidence" value="ECO:0007669"/>
    <property type="project" value="InterPro"/>
</dbReference>
<evidence type="ECO:0000256" key="6">
    <source>
        <dbReference type="ARBA" id="ARBA00023136"/>
    </source>
</evidence>
<gene>
    <name evidence="8" type="ORF">BCR15_00935</name>
</gene>
<evidence type="ECO:0000313" key="8">
    <source>
        <dbReference type="EMBL" id="OCL36466.1"/>
    </source>
</evidence>
<feature type="transmembrane region" description="Helical" evidence="7">
    <location>
        <begin position="173"/>
        <end position="194"/>
    </location>
</feature>
<feature type="transmembrane region" description="Helical" evidence="7">
    <location>
        <begin position="9"/>
        <end position="28"/>
    </location>
</feature>
<evidence type="ECO:0000256" key="4">
    <source>
        <dbReference type="ARBA" id="ARBA00022692"/>
    </source>
</evidence>
<feature type="transmembrane region" description="Helical" evidence="7">
    <location>
        <begin position="314"/>
        <end position="335"/>
    </location>
</feature>
<keyword evidence="2 7" id="KW-0813">Transport</keyword>
<dbReference type="Gene3D" id="1.10.3720.10">
    <property type="entry name" value="MetI-like"/>
    <property type="match status" value="1"/>
</dbReference>
<accession>A0A1C0AQ67</accession>
<feature type="transmembrane region" description="Helical" evidence="7">
    <location>
        <begin position="260"/>
        <end position="279"/>
    </location>
</feature>
<evidence type="ECO:0000256" key="3">
    <source>
        <dbReference type="ARBA" id="ARBA00022475"/>
    </source>
</evidence>
<dbReference type="PANTHER" id="PTHR43163">
    <property type="entry name" value="DIPEPTIDE TRANSPORT SYSTEM PERMEASE PROTEIN DPPB-RELATED"/>
    <property type="match status" value="1"/>
</dbReference>
<dbReference type="Pfam" id="PF00528">
    <property type="entry name" value="BPD_transp_1"/>
    <property type="match status" value="1"/>
</dbReference>
<evidence type="ECO:0000256" key="2">
    <source>
        <dbReference type="ARBA" id="ARBA00022448"/>
    </source>
</evidence>
<dbReference type="PANTHER" id="PTHR43163:SF9">
    <property type="entry name" value="ABC TRANSPORTER PERMEASE PROTEIN"/>
    <property type="match status" value="1"/>
</dbReference>
<dbReference type="InterPro" id="IPR035906">
    <property type="entry name" value="MetI-like_sf"/>
</dbReference>
<sequence length="506" mass="54566">MLKFIAKRLGISLAILVLGSLLLYVLVINSGDPLQDLRESNDPNRENRIRQRIENMGLDMPWYERYWDWLTGASRCLVGQCDLGTAINGQSVNALVATAAASTLRLVVLASLLAIVIGVILGIITAIRQYSGFDYGVTLFAFIAFSLPVFWLGVLLKHYAAIEFNNWIVDADLSWPVILAVAAVLAFILQAALGGDLKRRLITFAAVALGIVAILTYFDLVTWFRRPAIGIPVYVLGVIGAAVLVIVLTSGFHNQRVRNAVAATAGVALVGYIAVRGFLMTSATIPILLVCFVAAIAVAVAAGQLLGGFSRRQATLASVVTALLASLLAIADLLLSNWSGYLKEQPRPIPTIGSATPNYESTFWMHSLDALTHIVLPTVTLMLISIASYTRYTRASMLDVLNQDYIRTARSKGISERKVITRHALRNSLIPLATIVAFDFAGLIGGAVITETVFGWQGMGNLFRTGLAAVDPAPVMAFYLVTGTAAVTMNMLADIAYAILDPRIAR</sequence>
<dbReference type="Proteomes" id="UP000093501">
    <property type="component" value="Unassembled WGS sequence"/>
</dbReference>
<feature type="transmembrane region" description="Helical" evidence="7">
    <location>
        <begin position="201"/>
        <end position="223"/>
    </location>
</feature>
<keyword evidence="5 7" id="KW-1133">Transmembrane helix</keyword>
<comment type="similarity">
    <text evidence="7">Belongs to the binding-protein-dependent transport system permease family.</text>
</comment>
<evidence type="ECO:0000256" key="5">
    <source>
        <dbReference type="ARBA" id="ARBA00022989"/>
    </source>
</evidence>
<feature type="transmembrane region" description="Helical" evidence="7">
    <location>
        <begin position="429"/>
        <end position="456"/>
    </location>
</feature>
<comment type="caution">
    <text evidence="8">The sequence shown here is derived from an EMBL/GenBank/DDBJ whole genome shotgun (WGS) entry which is preliminary data.</text>
</comment>
<organism evidence="8 9">
    <name type="scientific">Tessaracoccus lapidicaptus</name>
    <dbReference type="NCBI Taxonomy" id="1427523"/>
    <lineage>
        <taxon>Bacteria</taxon>
        <taxon>Bacillati</taxon>
        <taxon>Actinomycetota</taxon>
        <taxon>Actinomycetes</taxon>
        <taxon>Propionibacteriales</taxon>
        <taxon>Propionibacteriaceae</taxon>
        <taxon>Tessaracoccus</taxon>
    </lineage>
</organism>